<comment type="catalytic activity">
    <reaction evidence="1">
        <text>3-hydroxy-2-methylpropanoyl-CoA + H2O = 3-hydroxy-2-methylpropanoate + CoA + H(+)</text>
        <dbReference type="Rhea" id="RHEA:20888"/>
        <dbReference type="ChEBI" id="CHEBI:11805"/>
        <dbReference type="ChEBI" id="CHEBI:15377"/>
        <dbReference type="ChEBI" id="CHEBI:15378"/>
        <dbReference type="ChEBI" id="CHEBI:57287"/>
        <dbReference type="ChEBI" id="CHEBI:57340"/>
        <dbReference type="EC" id="3.1.2.4"/>
    </reaction>
</comment>
<accession>A0ABQ7J582</accession>
<organism evidence="5 6">
    <name type="scientific">Cardiosporidium cionae</name>
    <dbReference type="NCBI Taxonomy" id="476202"/>
    <lineage>
        <taxon>Eukaryota</taxon>
        <taxon>Sar</taxon>
        <taxon>Alveolata</taxon>
        <taxon>Apicomplexa</taxon>
        <taxon>Aconoidasida</taxon>
        <taxon>Nephromycida</taxon>
        <taxon>Cardiosporidium</taxon>
    </lineage>
</organism>
<keyword evidence="3" id="KW-0378">Hydrolase</keyword>
<evidence type="ECO:0000313" key="5">
    <source>
        <dbReference type="EMBL" id="KAF8819129.1"/>
    </source>
</evidence>
<dbReference type="InterPro" id="IPR045004">
    <property type="entry name" value="ECH_dom"/>
</dbReference>
<dbReference type="PANTHER" id="PTHR43176:SF3">
    <property type="entry name" value="3-HYDROXYISOBUTYRYL-COA HYDROLASE, MITOCHONDRIAL"/>
    <property type="match status" value="1"/>
</dbReference>
<evidence type="ECO:0000256" key="2">
    <source>
        <dbReference type="ARBA" id="ARBA00011915"/>
    </source>
</evidence>
<dbReference type="Gene3D" id="3.90.226.10">
    <property type="entry name" value="2-enoyl-CoA Hydratase, Chain A, domain 1"/>
    <property type="match status" value="1"/>
</dbReference>
<gene>
    <name evidence="5" type="ORF">IE077_001600</name>
</gene>
<dbReference type="Proteomes" id="UP000823046">
    <property type="component" value="Unassembled WGS sequence"/>
</dbReference>
<dbReference type="PANTHER" id="PTHR43176">
    <property type="entry name" value="3-HYDROXYISOBUTYRYL-COA HYDROLASE-RELATED"/>
    <property type="match status" value="1"/>
</dbReference>
<feature type="non-terminal residue" evidence="5">
    <location>
        <position position="518"/>
    </location>
</feature>
<dbReference type="EC" id="3.1.2.4" evidence="2"/>
<feature type="domain" description="Enoyl-CoA hydratase/isomerase" evidence="4">
    <location>
        <begin position="127"/>
        <end position="463"/>
    </location>
</feature>
<dbReference type="InterPro" id="IPR032259">
    <property type="entry name" value="HIBYL-CoA-H"/>
</dbReference>
<dbReference type="InterPro" id="IPR029045">
    <property type="entry name" value="ClpP/crotonase-like_dom_sf"/>
</dbReference>
<evidence type="ECO:0000256" key="1">
    <source>
        <dbReference type="ARBA" id="ARBA00001709"/>
    </source>
</evidence>
<evidence type="ECO:0000256" key="3">
    <source>
        <dbReference type="ARBA" id="ARBA00022801"/>
    </source>
</evidence>
<comment type="caution">
    <text evidence="5">The sequence shown here is derived from an EMBL/GenBank/DDBJ whole genome shotgun (WGS) entry which is preliminary data.</text>
</comment>
<sequence>MIQLCFLKKSAYCLNRKLTFLISRENQYKMGKGTSAVFPLLRLNQMLAISLNHPLQCTVAPRLPFTYVSKMSIRTGFFRDDPDFIDPQTVMYSESVDEWRFAHDGSFKSEVLERNNVGMGLLILNNNSLTLRTINGLYRRLRELEINSLKRLTILTSFQRSTFCKGRRLKDLLLFAEMSHLNGKVPSIALEILRNQYELSWLIRDYFKPLISLMNGWTEESGLPLVTLANHSAAYFHSIFQCTHCANGWFPDAGLSYSLSRLPHSLGLYIALTGYPLKGSNLITSGLCKYWMSPEAIPFLELTSEKFLEISERDVLQLLQEHFLEPPEETAASDDTERASWAKNSLSRIHQCSPLSIAVTMALFAAIARYRQQLLQTPPEAIKKYLLSPFLKSISTSPLSKIENSSISYQKIIEKHCFNFCLHNEMLIAEKLLLKKDTSSALFRSLIQTTSPIKWEFSTIREAVSHVKSWNFPCFEESFFVRERSEFPLSAYPNIRALNPHYNPLTGLDHDPTFMKQE</sequence>
<proteinExistence type="predicted"/>
<name>A0ABQ7J582_9APIC</name>
<reference evidence="5 6" key="1">
    <citation type="journal article" date="2020" name="bioRxiv">
        <title>Metabolic contributions of an alphaproteobacterial endosymbiont in the apicomplexan Cardiosporidium cionae.</title>
        <authorList>
            <person name="Hunter E.S."/>
            <person name="Paight C.J."/>
            <person name="Lane C.E."/>
        </authorList>
    </citation>
    <scope>NUCLEOTIDE SEQUENCE [LARGE SCALE GENOMIC DNA]</scope>
    <source>
        <strain evidence="5">ESH_2018</strain>
    </source>
</reference>
<evidence type="ECO:0000259" key="4">
    <source>
        <dbReference type="Pfam" id="PF16113"/>
    </source>
</evidence>
<evidence type="ECO:0000313" key="6">
    <source>
        <dbReference type="Proteomes" id="UP000823046"/>
    </source>
</evidence>
<dbReference type="EMBL" id="JADAQX010000937">
    <property type="protein sequence ID" value="KAF8819129.1"/>
    <property type="molecule type" value="Genomic_DNA"/>
</dbReference>
<dbReference type="SUPFAM" id="SSF52096">
    <property type="entry name" value="ClpP/crotonase"/>
    <property type="match status" value="1"/>
</dbReference>
<keyword evidence="6" id="KW-1185">Reference proteome</keyword>
<protein>
    <recommendedName>
        <fullName evidence="2">3-hydroxyisobutyryl-CoA hydrolase</fullName>
        <ecNumber evidence="2">3.1.2.4</ecNumber>
    </recommendedName>
</protein>
<dbReference type="Pfam" id="PF16113">
    <property type="entry name" value="ECH_2"/>
    <property type="match status" value="1"/>
</dbReference>